<evidence type="ECO:0000259" key="6">
    <source>
        <dbReference type="Pfam" id="PF00294"/>
    </source>
</evidence>
<keyword evidence="3" id="KW-0547">Nucleotide-binding</keyword>
<evidence type="ECO:0000256" key="3">
    <source>
        <dbReference type="ARBA" id="ARBA00022741"/>
    </source>
</evidence>
<reference evidence="7" key="1">
    <citation type="submission" date="2020-08" db="EMBL/GenBank/DDBJ databases">
        <title>Novel species isolated from subtropical streams in China.</title>
        <authorList>
            <person name="Lu H."/>
        </authorList>
    </citation>
    <scope>NUCLEOTIDE SEQUENCE</scope>
    <source>
        <strain evidence="7">CY7W</strain>
    </source>
</reference>
<dbReference type="RefSeq" id="WP_186881532.1">
    <property type="nucleotide sequence ID" value="NZ_JACOGG010000011.1"/>
</dbReference>
<dbReference type="PANTHER" id="PTHR43085">
    <property type="entry name" value="HEXOKINASE FAMILY MEMBER"/>
    <property type="match status" value="1"/>
</dbReference>
<keyword evidence="5" id="KW-0067">ATP-binding</keyword>
<gene>
    <name evidence="7" type="ORF">H8K47_11380</name>
</gene>
<evidence type="ECO:0000313" key="7">
    <source>
        <dbReference type="EMBL" id="MBC3935964.1"/>
    </source>
</evidence>
<dbReference type="Pfam" id="PF00294">
    <property type="entry name" value="PfkB"/>
    <property type="match status" value="1"/>
</dbReference>
<evidence type="ECO:0000256" key="4">
    <source>
        <dbReference type="ARBA" id="ARBA00022777"/>
    </source>
</evidence>
<dbReference type="PANTHER" id="PTHR43085:SF1">
    <property type="entry name" value="PSEUDOURIDINE KINASE-RELATED"/>
    <property type="match status" value="1"/>
</dbReference>
<proteinExistence type="inferred from homology"/>
<organism evidence="7 8">
    <name type="scientific">Undibacterium rugosum</name>
    <dbReference type="NCBI Taxonomy" id="2762291"/>
    <lineage>
        <taxon>Bacteria</taxon>
        <taxon>Pseudomonadati</taxon>
        <taxon>Pseudomonadota</taxon>
        <taxon>Betaproteobacteria</taxon>
        <taxon>Burkholderiales</taxon>
        <taxon>Oxalobacteraceae</taxon>
        <taxon>Undibacterium</taxon>
    </lineage>
</organism>
<evidence type="ECO:0000313" key="8">
    <source>
        <dbReference type="Proteomes" id="UP000612361"/>
    </source>
</evidence>
<dbReference type="GO" id="GO:0005524">
    <property type="term" value="F:ATP binding"/>
    <property type="evidence" value="ECO:0007669"/>
    <property type="project" value="UniProtKB-KW"/>
</dbReference>
<accession>A0A923I4K0</accession>
<dbReference type="PROSITE" id="PS00583">
    <property type="entry name" value="PFKB_KINASES_1"/>
    <property type="match status" value="1"/>
</dbReference>
<comment type="similarity">
    <text evidence="1">Belongs to the carbohydrate kinase PfkB family.</text>
</comment>
<feature type="domain" description="Carbohydrate kinase PfkB" evidence="6">
    <location>
        <begin position="23"/>
        <end position="308"/>
    </location>
</feature>
<evidence type="ECO:0000256" key="1">
    <source>
        <dbReference type="ARBA" id="ARBA00010688"/>
    </source>
</evidence>
<dbReference type="GO" id="GO:0016301">
    <property type="term" value="F:kinase activity"/>
    <property type="evidence" value="ECO:0007669"/>
    <property type="project" value="UniProtKB-KW"/>
</dbReference>
<dbReference type="Gene3D" id="3.40.1190.20">
    <property type="match status" value="1"/>
</dbReference>
<dbReference type="AlphaFoldDB" id="A0A923I4K0"/>
<comment type="caution">
    <text evidence="7">The sequence shown here is derived from an EMBL/GenBank/DDBJ whole genome shotgun (WGS) entry which is preliminary data.</text>
</comment>
<name>A0A923I4K0_9BURK</name>
<evidence type="ECO:0000256" key="2">
    <source>
        <dbReference type="ARBA" id="ARBA00022679"/>
    </source>
</evidence>
<dbReference type="InterPro" id="IPR011611">
    <property type="entry name" value="PfkB_dom"/>
</dbReference>
<dbReference type="SUPFAM" id="SSF53613">
    <property type="entry name" value="Ribokinase-like"/>
    <property type="match status" value="1"/>
</dbReference>
<keyword evidence="8" id="KW-1185">Reference proteome</keyword>
<evidence type="ECO:0000256" key="5">
    <source>
        <dbReference type="ARBA" id="ARBA00022840"/>
    </source>
</evidence>
<dbReference type="InterPro" id="IPR029056">
    <property type="entry name" value="Ribokinase-like"/>
</dbReference>
<dbReference type="Proteomes" id="UP000612361">
    <property type="component" value="Unassembled WGS sequence"/>
</dbReference>
<dbReference type="InterPro" id="IPR002173">
    <property type="entry name" value="Carboh/pur_kinase_PfkB_CS"/>
</dbReference>
<keyword evidence="4" id="KW-0418">Kinase</keyword>
<dbReference type="InterPro" id="IPR050306">
    <property type="entry name" value="PfkB_Carbo_kinase"/>
</dbReference>
<keyword evidence="2" id="KW-0808">Transferase</keyword>
<protein>
    <submittedName>
        <fullName evidence="7">Fructokinase</fullName>
    </submittedName>
</protein>
<sequence>MSNSTICIFGEVLIDDFPDGPVIGGAPYNVARTLAYFGCDPLFISRIGDDPYGTWIREDMHKFGISDAGLQSDQHYPSGRVGVEIRHEQAAVSHQFHILPDQAYDHIASTSASQACAQRNASFAAPPDRDIIYFGTLAQRAPASRRALDDILKQSSALRYLDLNLRQDQASLDTILRSIAAADILKINEDELQVLLRLYPGLTTPEKQQFSAPGIPSIGLLRELLQTCKLQALIVTLGAQGYLYVDGEGLESRGSIASAVDVVDTVGAGDAFSAIVLLGLLRDWPRLLSLQRAQAFATAICGVRGAVGDKPFYQVWENAWSTTPLAAGNAQ</sequence>
<dbReference type="EMBL" id="JACOGG010000011">
    <property type="protein sequence ID" value="MBC3935964.1"/>
    <property type="molecule type" value="Genomic_DNA"/>
</dbReference>